<evidence type="ECO:0000313" key="2">
    <source>
        <dbReference type="EMBL" id="MBT1699297.1"/>
    </source>
</evidence>
<name>A0AAP2DQT1_9BACT</name>
<comment type="caution">
    <text evidence="2">The sequence shown here is derived from an EMBL/GenBank/DDBJ whole genome shotgun (WGS) entry which is preliminary data.</text>
</comment>
<keyword evidence="3" id="KW-1185">Reference proteome</keyword>
<organism evidence="2 3">
    <name type="scientific">Chryseosolibacter histidini</name>
    <dbReference type="NCBI Taxonomy" id="2782349"/>
    <lineage>
        <taxon>Bacteria</taxon>
        <taxon>Pseudomonadati</taxon>
        <taxon>Bacteroidota</taxon>
        <taxon>Cytophagia</taxon>
        <taxon>Cytophagales</taxon>
        <taxon>Chryseotaleaceae</taxon>
        <taxon>Chryseosolibacter</taxon>
    </lineage>
</organism>
<accession>A0AAP2DQT1</accession>
<keyword evidence="1" id="KW-0812">Transmembrane</keyword>
<feature type="transmembrane region" description="Helical" evidence="1">
    <location>
        <begin position="66"/>
        <end position="83"/>
    </location>
</feature>
<evidence type="ECO:0000256" key="1">
    <source>
        <dbReference type="SAM" id="Phobius"/>
    </source>
</evidence>
<reference evidence="2 3" key="1">
    <citation type="submission" date="2021-05" db="EMBL/GenBank/DDBJ databases">
        <title>A Polyphasic approach of four new species of the genus Ohtaekwangia: Ohtaekwangia histidinii sp. nov., Ohtaekwangia cretensis sp. nov., Ohtaekwangia indiensis sp. nov., Ohtaekwangia reichenbachii sp. nov. from diverse environment.</title>
        <authorList>
            <person name="Octaviana S."/>
        </authorList>
    </citation>
    <scope>NUCLEOTIDE SEQUENCE [LARGE SCALE GENOMIC DNA]</scope>
    <source>
        <strain evidence="2 3">PWU4</strain>
    </source>
</reference>
<proteinExistence type="predicted"/>
<dbReference type="Proteomes" id="UP001319200">
    <property type="component" value="Unassembled WGS sequence"/>
</dbReference>
<dbReference type="RefSeq" id="WP_254167125.1">
    <property type="nucleotide sequence ID" value="NZ_JAHESF010000023.1"/>
</dbReference>
<protein>
    <submittedName>
        <fullName evidence="2">Uncharacterized protein</fullName>
    </submittedName>
</protein>
<dbReference type="AlphaFoldDB" id="A0AAP2DQT1"/>
<gene>
    <name evidence="2" type="ORF">KK083_20540</name>
</gene>
<evidence type="ECO:0000313" key="3">
    <source>
        <dbReference type="Proteomes" id="UP001319200"/>
    </source>
</evidence>
<keyword evidence="1" id="KW-1133">Transmembrane helix</keyword>
<sequence>MVTDARPDSMQLKEMKEMMHGVRTIAQQQAFTEAFGPGMNQTSTDASRTNIAQTTPVIQRVKKKKVAVGVAATLFSLGLIWAVPRFRKYMMDAINDQSVQSQIVNIDPGTVEEIVDDDVIKWYTQKSADVREKDSKLITEKIMGFVKFNTLDLNLAFELADEDRVRDVIDSLLFIDVVKNRYGEKNVAKYEGVILNTLKTLENQYISRSKVIETLKLYEKHFNVKSPLDEEHDFSVADIARSREGGYQWDKSHDDFYKWLNDENANDLPVGARINCWEATLVALIDAQKLTKEEVARTYFQKQNQVNNANNIVAYDPNKLKAVFYDRKVGSIGNANDNNERPLIQRNDILIYNKNDILEGALYHVMIALEDETLFRKYTNVQVMSLWKQNARSFMKSTLGELITLDGVTTIDICRFL</sequence>
<dbReference type="EMBL" id="JAHESF010000023">
    <property type="protein sequence ID" value="MBT1699297.1"/>
    <property type="molecule type" value="Genomic_DNA"/>
</dbReference>
<keyword evidence="1" id="KW-0472">Membrane</keyword>